<dbReference type="GO" id="GO:0006935">
    <property type="term" value="P:chemotaxis"/>
    <property type="evidence" value="ECO:0007669"/>
    <property type="project" value="UniProtKB-KW"/>
</dbReference>
<accession>A0A9X1XHY5</accession>
<organism evidence="11 12">
    <name type="scientific">Vibrio amylolyticus</name>
    <dbReference type="NCBI Taxonomy" id="2847292"/>
    <lineage>
        <taxon>Bacteria</taxon>
        <taxon>Pseudomonadati</taxon>
        <taxon>Pseudomonadota</taxon>
        <taxon>Gammaproteobacteria</taxon>
        <taxon>Vibrionales</taxon>
        <taxon>Vibrionaceae</taxon>
        <taxon>Vibrio</taxon>
    </lineage>
</organism>
<evidence type="ECO:0000256" key="7">
    <source>
        <dbReference type="ARBA" id="ARBA00022779"/>
    </source>
</evidence>
<dbReference type="GO" id="GO:0009425">
    <property type="term" value="C:bacterial-type flagellum basal body"/>
    <property type="evidence" value="ECO:0007669"/>
    <property type="project" value="InterPro"/>
</dbReference>
<dbReference type="InterPro" id="IPR005503">
    <property type="entry name" value="FliL"/>
</dbReference>
<name>A0A9X1XHY5_9VIBR</name>
<evidence type="ECO:0000313" key="11">
    <source>
        <dbReference type="EMBL" id="MCK6263342.1"/>
    </source>
</evidence>
<dbReference type="RefSeq" id="WP_248008419.1">
    <property type="nucleotide sequence ID" value="NZ_JAJHVV010000004.1"/>
</dbReference>
<evidence type="ECO:0000256" key="10">
    <source>
        <dbReference type="RuleBase" id="RU364125"/>
    </source>
</evidence>
<dbReference type="AlphaFoldDB" id="A0A9X1XHY5"/>
<comment type="similarity">
    <text evidence="3 10">Belongs to the FliL family.</text>
</comment>
<evidence type="ECO:0000256" key="8">
    <source>
        <dbReference type="ARBA" id="ARBA00022989"/>
    </source>
</evidence>
<dbReference type="GO" id="GO:0005886">
    <property type="term" value="C:plasma membrane"/>
    <property type="evidence" value="ECO:0007669"/>
    <property type="project" value="UniProtKB-SubCell"/>
</dbReference>
<keyword evidence="5 10" id="KW-0145">Chemotaxis</keyword>
<proteinExistence type="inferred from homology"/>
<protein>
    <recommendedName>
        <fullName evidence="10">Flagellar protein FliL</fullName>
    </recommendedName>
</protein>
<sequence length="155" mass="17742">MFNFSHPLVKLVLAGIATSALIGGTVFGTLHFTDKQVKDVSTIFGSNAKDAQTHFMSLDKFVISLNGEERPHYLLLELDLKTSSLTAHEELIRYRPVVNNVLLKMFSQYSYEEMRDINDIDYMQKQVQMNLAKTLLENGFMYNIDDVLFTKLVLQ</sequence>
<dbReference type="GO" id="GO:0071978">
    <property type="term" value="P:bacterial-type flagellum-dependent swarming motility"/>
    <property type="evidence" value="ECO:0007669"/>
    <property type="project" value="TreeGrafter"/>
</dbReference>
<gene>
    <name evidence="11" type="ORF">KP803_08625</name>
</gene>
<evidence type="ECO:0000256" key="4">
    <source>
        <dbReference type="ARBA" id="ARBA00022475"/>
    </source>
</evidence>
<comment type="caution">
    <text evidence="11">The sequence shown here is derived from an EMBL/GenBank/DDBJ whole genome shotgun (WGS) entry which is preliminary data.</text>
</comment>
<keyword evidence="4" id="KW-1003">Cell membrane</keyword>
<reference evidence="11" key="1">
    <citation type="submission" date="2021-11" db="EMBL/GenBank/DDBJ databases">
        <title>Vibrio ZSDE26 sp. nov. and Vibrio ZSDZ34 sp. nov., isolated from coastal seawater in Qingdao.</title>
        <authorList>
            <person name="Zhang P."/>
        </authorList>
    </citation>
    <scope>NUCLEOTIDE SEQUENCE</scope>
    <source>
        <strain evidence="11">ZSDE26</strain>
    </source>
</reference>
<evidence type="ECO:0000256" key="1">
    <source>
        <dbReference type="ARBA" id="ARBA00002254"/>
    </source>
</evidence>
<keyword evidence="6" id="KW-0812">Transmembrane</keyword>
<keyword evidence="11" id="KW-0969">Cilium</keyword>
<evidence type="ECO:0000256" key="5">
    <source>
        <dbReference type="ARBA" id="ARBA00022500"/>
    </source>
</evidence>
<evidence type="ECO:0000256" key="3">
    <source>
        <dbReference type="ARBA" id="ARBA00008281"/>
    </source>
</evidence>
<keyword evidence="11" id="KW-0282">Flagellum</keyword>
<dbReference type="PANTHER" id="PTHR35091">
    <property type="entry name" value="FLAGELLAR PROTEIN FLIL"/>
    <property type="match status" value="1"/>
</dbReference>
<keyword evidence="8" id="KW-1133">Transmembrane helix</keyword>
<evidence type="ECO:0000256" key="6">
    <source>
        <dbReference type="ARBA" id="ARBA00022692"/>
    </source>
</evidence>
<evidence type="ECO:0000313" key="12">
    <source>
        <dbReference type="Proteomes" id="UP001139559"/>
    </source>
</evidence>
<keyword evidence="9 10" id="KW-0472">Membrane</keyword>
<comment type="subcellular location">
    <subcellularLocation>
        <location evidence="10">Cell inner membrane</location>
    </subcellularLocation>
    <subcellularLocation>
        <location evidence="2">Cell membrane</location>
        <topology evidence="2">Single-pass membrane protein</topology>
    </subcellularLocation>
</comment>
<keyword evidence="7 10" id="KW-0283">Flagellar rotation</keyword>
<evidence type="ECO:0000256" key="2">
    <source>
        <dbReference type="ARBA" id="ARBA00004162"/>
    </source>
</evidence>
<evidence type="ECO:0000256" key="9">
    <source>
        <dbReference type="ARBA" id="ARBA00023136"/>
    </source>
</evidence>
<keyword evidence="10" id="KW-0997">Cell inner membrane</keyword>
<comment type="function">
    <text evidence="1 10">Controls the rotational direction of flagella during chemotaxis.</text>
</comment>
<keyword evidence="12" id="KW-1185">Reference proteome</keyword>
<dbReference type="Proteomes" id="UP001139559">
    <property type="component" value="Unassembled WGS sequence"/>
</dbReference>
<dbReference type="Pfam" id="PF03748">
    <property type="entry name" value="FliL"/>
    <property type="match status" value="1"/>
</dbReference>
<keyword evidence="11" id="KW-0966">Cell projection</keyword>
<dbReference type="EMBL" id="JAJHVV010000004">
    <property type="protein sequence ID" value="MCK6263342.1"/>
    <property type="molecule type" value="Genomic_DNA"/>
</dbReference>
<dbReference type="PANTHER" id="PTHR35091:SF2">
    <property type="entry name" value="FLAGELLAR PROTEIN FLIL"/>
    <property type="match status" value="1"/>
</dbReference>